<dbReference type="Gene3D" id="3.40.630.30">
    <property type="match status" value="1"/>
</dbReference>
<evidence type="ECO:0000313" key="2">
    <source>
        <dbReference type="EMBL" id="NEA17560.1"/>
    </source>
</evidence>
<dbReference type="Proteomes" id="UP000471293">
    <property type="component" value="Unassembled WGS sequence"/>
</dbReference>
<evidence type="ECO:0000313" key="3">
    <source>
        <dbReference type="Proteomes" id="UP000471293"/>
    </source>
</evidence>
<evidence type="ECO:0000256" key="1">
    <source>
        <dbReference type="SAM" id="MobiDB-lite"/>
    </source>
</evidence>
<comment type="caution">
    <text evidence="2">The sequence shown here is derived from an EMBL/GenBank/DDBJ whole genome shotgun (WGS) entry which is preliminary data.</text>
</comment>
<sequence length="116" mass="12710">MDHFEQNVGVELHGEKVLLRPVVDSDVKKLDKIVREPEVAAWWSTPDDYEAMLAITLGGEIIGAVQYEEEADPEFWHAGIDIFLAASAGTARGSARTMSGRRAVADRGARAPSDHH</sequence>
<proteinExistence type="predicted"/>
<dbReference type="InterPro" id="IPR016181">
    <property type="entry name" value="Acyl_CoA_acyltransferase"/>
</dbReference>
<dbReference type="AlphaFoldDB" id="A0A6N9U195"/>
<dbReference type="EMBL" id="JAAGLQ010000401">
    <property type="protein sequence ID" value="NEA17560.1"/>
    <property type="molecule type" value="Genomic_DNA"/>
</dbReference>
<organism evidence="2 3">
    <name type="scientific">Streptomyces halstedii</name>
    <dbReference type="NCBI Taxonomy" id="1944"/>
    <lineage>
        <taxon>Bacteria</taxon>
        <taxon>Bacillati</taxon>
        <taxon>Actinomycetota</taxon>
        <taxon>Actinomycetes</taxon>
        <taxon>Kitasatosporales</taxon>
        <taxon>Streptomycetaceae</taxon>
        <taxon>Streptomyces</taxon>
    </lineage>
</organism>
<feature type="region of interest" description="Disordered" evidence="1">
    <location>
        <begin position="94"/>
        <end position="116"/>
    </location>
</feature>
<gene>
    <name evidence="2" type="ORF">G3I29_18995</name>
</gene>
<accession>A0A6N9U195</accession>
<dbReference type="SUPFAM" id="SSF55729">
    <property type="entry name" value="Acyl-CoA N-acyltransferases (Nat)"/>
    <property type="match status" value="1"/>
</dbReference>
<protein>
    <recommendedName>
        <fullName evidence="4">GNAT family N-acetyltransferase</fullName>
    </recommendedName>
</protein>
<evidence type="ECO:0008006" key="4">
    <source>
        <dbReference type="Google" id="ProtNLM"/>
    </source>
</evidence>
<reference evidence="2 3" key="1">
    <citation type="submission" date="2020-01" db="EMBL/GenBank/DDBJ databases">
        <title>Insect and environment-associated Actinomycetes.</title>
        <authorList>
            <person name="Currrie C."/>
            <person name="Chevrette M."/>
            <person name="Carlson C."/>
            <person name="Stubbendieck R."/>
            <person name="Wendt-Pienkowski E."/>
        </authorList>
    </citation>
    <scope>NUCLEOTIDE SEQUENCE [LARGE SCALE GENOMIC DNA]</scope>
    <source>
        <strain evidence="2 3">SID11342</strain>
    </source>
</reference>
<feature type="compositionally biased region" description="Basic and acidic residues" evidence="1">
    <location>
        <begin position="103"/>
        <end position="116"/>
    </location>
</feature>
<name>A0A6N9U195_STRHA</name>